<keyword evidence="7" id="KW-0472">Membrane</keyword>
<evidence type="ECO:0000256" key="6">
    <source>
        <dbReference type="ARBA" id="ARBA00022801"/>
    </source>
</evidence>
<dbReference type="InterPro" id="IPR036286">
    <property type="entry name" value="LexA/Signal_pep-like_sf"/>
</dbReference>
<sequence length="286" mass="32095">MILSAGSGLLYAYYAITRRDDPPDFRKPIAFWRDIFFIFGAVFLFRGLIFNWFSIPSNSMQPTLIIGDYVLVDRNQYGFRLPVLNTRLSAGSPPQRGDVIVFRHPDSDVHFIKRIIAVPGDRIEIHNDGVEINGVLLESKPAEPAAYFYSGESTGTSAGFRRHAARLVEKMPDAGWHDALNDGGVRNVVGTYPPDSEHCELRSGGRLLRCDLPEGEYFVLGDNRDHSNDSRYWGFVPEDNIVGPAVRIIFNFRDSGRVGQSLLLRATPFPEEEEREEGGDESGRGE</sequence>
<dbReference type="EC" id="3.4.21.89" evidence="3 7"/>
<comment type="caution">
    <text evidence="8">Lacks conserved residue(s) required for the propagation of feature annotation.</text>
</comment>
<evidence type="ECO:0000256" key="7">
    <source>
        <dbReference type="RuleBase" id="RU003993"/>
    </source>
</evidence>
<keyword evidence="6 7" id="KW-0378">Hydrolase</keyword>
<evidence type="ECO:0000256" key="5">
    <source>
        <dbReference type="ARBA" id="ARBA00022670"/>
    </source>
</evidence>
<evidence type="ECO:0000256" key="8">
    <source>
        <dbReference type="RuleBase" id="RU362042"/>
    </source>
</evidence>
<keyword evidence="5 7" id="KW-0645">Protease</keyword>
<evidence type="ECO:0000313" key="12">
    <source>
        <dbReference type="Proteomes" id="UP001168167"/>
    </source>
</evidence>
<keyword evidence="12" id="KW-1185">Reference proteome</keyword>
<feature type="region of interest" description="Disordered" evidence="9">
    <location>
        <begin position="264"/>
        <end position="286"/>
    </location>
</feature>
<feature type="domain" description="Peptidase S26" evidence="10">
    <location>
        <begin position="33"/>
        <end position="248"/>
    </location>
</feature>
<dbReference type="Proteomes" id="UP001168167">
    <property type="component" value="Unassembled WGS sequence"/>
</dbReference>
<evidence type="ECO:0000256" key="3">
    <source>
        <dbReference type="ARBA" id="ARBA00013208"/>
    </source>
</evidence>
<dbReference type="PANTHER" id="PTHR43390">
    <property type="entry name" value="SIGNAL PEPTIDASE I"/>
    <property type="match status" value="1"/>
</dbReference>
<comment type="catalytic activity">
    <reaction evidence="1 7">
        <text>Cleavage of hydrophobic, N-terminal signal or leader sequences from secreted and periplasmic proteins.</text>
        <dbReference type="EC" id="3.4.21.89"/>
    </reaction>
</comment>
<proteinExistence type="inferred from homology"/>
<dbReference type="EMBL" id="JANQAO010000001">
    <property type="protein sequence ID" value="MDM5146806.1"/>
    <property type="molecule type" value="Genomic_DNA"/>
</dbReference>
<dbReference type="Pfam" id="PF10502">
    <property type="entry name" value="Peptidase_S26"/>
    <property type="match status" value="1"/>
</dbReference>
<name>A0ABT7QJG4_9GAMM</name>
<dbReference type="InterPro" id="IPR019756">
    <property type="entry name" value="Pept_S26A_signal_pept_1_Ser-AS"/>
</dbReference>
<comment type="subcellular location">
    <subcellularLocation>
        <location evidence="8">Membrane</location>
        <topology evidence="8">Multi-pass membrane protein</topology>
    </subcellularLocation>
</comment>
<organism evidence="11 12">
    <name type="scientific">Candidatus Doriopsillibacter californiensis</name>
    <dbReference type="NCBI Taxonomy" id="2970740"/>
    <lineage>
        <taxon>Bacteria</taxon>
        <taxon>Pseudomonadati</taxon>
        <taxon>Pseudomonadota</taxon>
        <taxon>Gammaproteobacteria</taxon>
        <taxon>Candidatus Tethybacterales</taxon>
        <taxon>Candidatus Persebacteraceae</taxon>
        <taxon>Candidatus Doriopsillibacter</taxon>
    </lineage>
</organism>
<evidence type="ECO:0000256" key="9">
    <source>
        <dbReference type="SAM" id="MobiDB-lite"/>
    </source>
</evidence>
<keyword evidence="7" id="KW-1133">Transmembrane helix</keyword>
<dbReference type="Gene3D" id="2.10.109.10">
    <property type="entry name" value="Umud Fragment, subunit A"/>
    <property type="match status" value="1"/>
</dbReference>
<comment type="similarity">
    <text evidence="2 8">Belongs to the peptidase S26 family.</text>
</comment>
<feature type="transmembrane region" description="Helical" evidence="7">
    <location>
        <begin position="35"/>
        <end position="53"/>
    </location>
</feature>
<evidence type="ECO:0000256" key="4">
    <source>
        <dbReference type="ARBA" id="ARBA00019232"/>
    </source>
</evidence>
<dbReference type="PROSITE" id="PS00760">
    <property type="entry name" value="SPASE_I_2"/>
    <property type="match status" value="1"/>
</dbReference>
<dbReference type="GO" id="GO:0009003">
    <property type="term" value="F:signal peptidase activity"/>
    <property type="evidence" value="ECO:0007669"/>
    <property type="project" value="UniProtKB-EC"/>
</dbReference>
<evidence type="ECO:0000256" key="2">
    <source>
        <dbReference type="ARBA" id="ARBA00009370"/>
    </source>
</evidence>
<evidence type="ECO:0000259" key="10">
    <source>
        <dbReference type="Pfam" id="PF10502"/>
    </source>
</evidence>
<evidence type="ECO:0000256" key="1">
    <source>
        <dbReference type="ARBA" id="ARBA00000677"/>
    </source>
</evidence>
<dbReference type="PROSITE" id="PS00761">
    <property type="entry name" value="SPASE_I_3"/>
    <property type="match status" value="1"/>
</dbReference>
<dbReference type="NCBIfam" id="TIGR02227">
    <property type="entry name" value="sigpep_I_bact"/>
    <property type="match status" value="1"/>
</dbReference>
<feature type="compositionally biased region" description="Acidic residues" evidence="9">
    <location>
        <begin position="270"/>
        <end position="280"/>
    </location>
</feature>
<dbReference type="InterPro" id="IPR000223">
    <property type="entry name" value="Pept_S26A_signal_pept_1"/>
</dbReference>
<reference evidence="11" key="1">
    <citation type="submission" date="2022-08" db="EMBL/GenBank/DDBJ databases">
        <authorList>
            <person name="Dzunkova M."/>
            <person name="La Clair J."/>
            <person name="Tyml T."/>
            <person name="Doud D."/>
            <person name="Schulz F."/>
            <person name="Piquer S."/>
            <person name="Porcel Sanchis D."/>
            <person name="Osborn A."/>
            <person name="Robinson D."/>
            <person name="Louie K.B."/>
            <person name="Bowen B.P."/>
            <person name="Bowers R."/>
            <person name="Lee J."/>
            <person name="Arnau Llombart V."/>
            <person name="Diaz Villanueva W."/>
            <person name="Gosliner T."/>
            <person name="Northen T."/>
            <person name="Cheng J.-F."/>
            <person name="Burkart M.D."/>
            <person name="Woyke T."/>
        </authorList>
    </citation>
    <scope>NUCLEOTIDE SEQUENCE</scope>
    <source>
        <strain evidence="11">Df01</strain>
    </source>
</reference>
<accession>A0ABT7QJG4</accession>
<dbReference type="InterPro" id="IPR019533">
    <property type="entry name" value="Peptidase_S26"/>
</dbReference>
<dbReference type="PROSITE" id="PS00501">
    <property type="entry name" value="SPASE_I_1"/>
    <property type="match status" value="1"/>
</dbReference>
<dbReference type="PANTHER" id="PTHR43390:SF1">
    <property type="entry name" value="CHLOROPLAST PROCESSING PEPTIDASE"/>
    <property type="match status" value="1"/>
</dbReference>
<evidence type="ECO:0000313" key="11">
    <source>
        <dbReference type="EMBL" id="MDM5146806.1"/>
    </source>
</evidence>
<dbReference type="SUPFAM" id="SSF51306">
    <property type="entry name" value="LexA/Signal peptidase"/>
    <property type="match status" value="1"/>
</dbReference>
<comment type="caution">
    <text evidence="11">The sequence shown here is derived from an EMBL/GenBank/DDBJ whole genome shotgun (WGS) entry which is preliminary data.</text>
</comment>
<reference evidence="11" key="2">
    <citation type="journal article" date="2023" name="Microbiome">
        <title>Synthase-selected sorting approach identifies a beta-lactone synthase in a nudibranch symbiotic bacterium.</title>
        <authorList>
            <person name="Dzunkova M."/>
            <person name="La Clair J.J."/>
            <person name="Tyml T."/>
            <person name="Doud D."/>
            <person name="Schulz F."/>
            <person name="Piquer-Esteban S."/>
            <person name="Porcel Sanchis D."/>
            <person name="Osborn A."/>
            <person name="Robinson D."/>
            <person name="Louie K.B."/>
            <person name="Bowen B.P."/>
            <person name="Bowers R.M."/>
            <person name="Lee J."/>
            <person name="Arnau V."/>
            <person name="Diaz-Villanueva W."/>
            <person name="Stepanauskas R."/>
            <person name="Gosliner T."/>
            <person name="Date S.V."/>
            <person name="Northen T.R."/>
            <person name="Cheng J.F."/>
            <person name="Burkart M.D."/>
            <person name="Woyke T."/>
        </authorList>
    </citation>
    <scope>NUCLEOTIDE SEQUENCE</scope>
    <source>
        <strain evidence="11">Df01</strain>
    </source>
</reference>
<dbReference type="CDD" id="cd06530">
    <property type="entry name" value="S26_SPase_I"/>
    <property type="match status" value="1"/>
</dbReference>
<dbReference type="InterPro" id="IPR019758">
    <property type="entry name" value="Pept_S26A_signal_pept_1_CS"/>
</dbReference>
<keyword evidence="7" id="KW-0812">Transmembrane</keyword>
<dbReference type="PRINTS" id="PR00727">
    <property type="entry name" value="LEADERPTASE"/>
</dbReference>
<gene>
    <name evidence="11" type="primary">lepB</name>
    <name evidence="11" type="ORF">NQX30_00170</name>
</gene>
<protein>
    <recommendedName>
        <fullName evidence="4 7">Signal peptidase I</fullName>
        <ecNumber evidence="3 7">3.4.21.89</ecNumber>
    </recommendedName>
</protein>
<dbReference type="InterPro" id="IPR019757">
    <property type="entry name" value="Pept_S26A_signal_pept_1_Lys-AS"/>
</dbReference>